<dbReference type="Proteomes" id="UP000182227">
    <property type="component" value="Unassembled WGS sequence"/>
</dbReference>
<name>A0A0U1DMC3_9MYCO</name>
<gene>
    <name evidence="1" type="ORF">BN970_04347</name>
</gene>
<accession>A0A0U1DMC3</accession>
<evidence type="ECO:0000313" key="2">
    <source>
        <dbReference type="Proteomes" id="UP000182227"/>
    </source>
</evidence>
<reference evidence="1 2" key="1">
    <citation type="submission" date="2015-03" db="EMBL/GenBank/DDBJ databases">
        <authorList>
            <person name="Murphy D."/>
        </authorList>
    </citation>
    <scope>NUCLEOTIDE SEQUENCE [LARGE SCALE GENOMIC DNA]</scope>
    <source>
        <strain evidence="1 2">D16</strain>
    </source>
</reference>
<protein>
    <submittedName>
        <fullName evidence="1">Uncharacterized protein</fullName>
    </submittedName>
</protein>
<dbReference type="AlphaFoldDB" id="A0A0U1DMC3"/>
<evidence type="ECO:0000313" key="1">
    <source>
        <dbReference type="EMBL" id="CQD19274.1"/>
    </source>
</evidence>
<proteinExistence type="predicted"/>
<organism evidence="1 2">
    <name type="scientific">Mycolicibacterium conceptionense</name>
    <dbReference type="NCBI Taxonomy" id="451644"/>
    <lineage>
        <taxon>Bacteria</taxon>
        <taxon>Bacillati</taxon>
        <taxon>Actinomycetota</taxon>
        <taxon>Actinomycetes</taxon>
        <taxon>Mycobacteriales</taxon>
        <taxon>Mycobacteriaceae</taxon>
        <taxon>Mycolicibacterium</taxon>
    </lineage>
</organism>
<sequence>MCGSQEPAGALLADEVGQLTVGEHGAPADQDGGDGLVVAIHHAGQAAVLLDGVLGVGVEGVVEMFGVDDHHVGAVPDAQVTGIDAVPVGELAGEPVHGLFDRHERRARPLGVAHVPKQP</sequence>
<dbReference type="EMBL" id="CTEF01000003">
    <property type="protein sequence ID" value="CQD19274.1"/>
    <property type="molecule type" value="Genomic_DNA"/>
</dbReference>